<dbReference type="GO" id="GO:0008233">
    <property type="term" value="F:peptidase activity"/>
    <property type="evidence" value="ECO:0007669"/>
    <property type="project" value="UniProtKB-KW"/>
</dbReference>
<keyword evidence="2 8" id="KW-0645">Protease</keyword>
<accession>A0A7C2NT10</accession>
<evidence type="ECO:0000256" key="7">
    <source>
        <dbReference type="ARBA" id="ARBA00023239"/>
    </source>
</evidence>
<proteinExistence type="inferred from homology"/>
<keyword evidence="7" id="KW-0456">Lyase</keyword>
<protein>
    <recommendedName>
        <fullName evidence="8">Abasic site processing protein</fullName>
        <ecNumber evidence="8">3.4.-.-</ecNumber>
    </recommendedName>
</protein>
<keyword evidence="4 8" id="KW-0378">Hydrolase</keyword>
<dbReference type="InterPro" id="IPR036590">
    <property type="entry name" value="SRAP-like"/>
</dbReference>
<keyword evidence="3" id="KW-0227">DNA damage</keyword>
<evidence type="ECO:0000256" key="2">
    <source>
        <dbReference type="ARBA" id="ARBA00022670"/>
    </source>
</evidence>
<dbReference type="Pfam" id="PF02586">
    <property type="entry name" value="SRAP"/>
    <property type="match status" value="1"/>
</dbReference>
<dbReference type="SUPFAM" id="SSF143081">
    <property type="entry name" value="BB1717-like"/>
    <property type="match status" value="1"/>
</dbReference>
<dbReference type="GO" id="GO:0003697">
    <property type="term" value="F:single-stranded DNA binding"/>
    <property type="evidence" value="ECO:0007669"/>
    <property type="project" value="InterPro"/>
</dbReference>
<dbReference type="Gene3D" id="3.90.1680.10">
    <property type="entry name" value="SOS response associated peptidase-like"/>
    <property type="match status" value="1"/>
</dbReference>
<dbReference type="EC" id="3.4.-.-" evidence="8"/>
<evidence type="ECO:0000256" key="1">
    <source>
        <dbReference type="ARBA" id="ARBA00008136"/>
    </source>
</evidence>
<evidence type="ECO:0000256" key="4">
    <source>
        <dbReference type="ARBA" id="ARBA00022801"/>
    </source>
</evidence>
<dbReference type="GO" id="GO:0016829">
    <property type="term" value="F:lyase activity"/>
    <property type="evidence" value="ECO:0007669"/>
    <property type="project" value="UniProtKB-KW"/>
</dbReference>
<evidence type="ECO:0000256" key="5">
    <source>
        <dbReference type="ARBA" id="ARBA00023124"/>
    </source>
</evidence>
<dbReference type="PANTHER" id="PTHR13604">
    <property type="entry name" value="DC12-RELATED"/>
    <property type="match status" value="1"/>
</dbReference>
<keyword evidence="6" id="KW-0238">DNA-binding</keyword>
<keyword evidence="5" id="KW-0190">Covalent protein-DNA linkage</keyword>
<dbReference type="AlphaFoldDB" id="A0A7C2NT10"/>
<dbReference type="GO" id="GO:0006508">
    <property type="term" value="P:proteolysis"/>
    <property type="evidence" value="ECO:0007669"/>
    <property type="project" value="UniProtKB-KW"/>
</dbReference>
<evidence type="ECO:0000256" key="3">
    <source>
        <dbReference type="ARBA" id="ARBA00022763"/>
    </source>
</evidence>
<gene>
    <name evidence="9" type="ORF">ENQ76_01695</name>
</gene>
<comment type="caution">
    <text evidence="9">The sequence shown here is derived from an EMBL/GenBank/DDBJ whole genome shotgun (WGS) entry which is preliminary data.</text>
</comment>
<dbReference type="EMBL" id="DSOK01000055">
    <property type="protein sequence ID" value="HEN14168.1"/>
    <property type="molecule type" value="Genomic_DNA"/>
</dbReference>
<name>A0A7C2NT10_9PLAN</name>
<organism evidence="9">
    <name type="scientific">Schlesneria paludicola</name>
    <dbReference type="NCBI Taxonomy" id="360056"/>
    <lineage>
        <taxon>Bacteria</taxon>
        <taxon>Pseudomonadati</taxon>
        <taxon>Planctomycetota</taxon>
        <taxon>Planctomycetia</taxon>
        <taxon>Planctomycetales</taxon>
        <taxon>Planctomycetaceae</taxon>
        <taxon>Schlesneria</taxon>
    </lineage>
</organism>
<evidence type="ECO:0000313" key="9">
    <source>
        <dbReference type="EMBL" id="HEN14168.1"/>
    </source>
</evidence>
<reference evidence="9" key="1">
    <citation type="journal article" date="2020" name="mSystems">
        <title>Genome- and Community-Level Interaction Insights into Carbon Utilization and Element Cycling Functions of Hydrothermarchaeota in Hydrothermal Sediment.</title>
        <authorList>
            <person name="Zhou Z."/>
            <person name="Liu Y."/>
            <person name="Xu W."/>
            <person name="Pan J."/>
            <person name="Luo Z.H."/>
            <person name="Li M."/>
        </authorList>
    </citation>
    <scope>NUCLEOTIDE SEQUENCE [LARGE SCALE GENOMIC DNA]</scope>
    <source>
        <strain evidence="9">SpSt-339</strain>
    </source>
</reference>
<dbReference type="InterPro" id="IPR003738">
    <property type="entry name" value="SRAP"/>
</dbReference>
<dbReference type="PANTHER" id="PTHR13604:SF0">
    <property type="entry name" value="ABASIC SITE PROCESSING PROTEIN HMCES"/>
    <property type="match status" value="1"/>
</dbReference>
<evidence type="ECO:0000256" key="8">
    <source>
        <dbReference type="RuleBase" id="RU364100"/>
    </source>
</evidence>
<sequence length="229" mass="26278">MCGRFNLRLSPGELQEFFSLFRVPEFPVRYNIAPTQEVVSIRHDDQSRRVAEFLKWGLVPQWAKDPSIGNRLLNARSESVAEKPAFRNAFRRRRCIVPASGYYEWPETKSQVKQPWHFYRKTGEPLALAGLWERWMSPTGQTLETCSLLTTEPNPFVAHWHDRMPVLLSDDQIDAWLDPSLTDVSALQRFLVPCPDDWLAADAVSTFVNSSRHEGPECLSPVAAERPLL</sequence>
<evidence type="ECO:0000256" key="6">
    <source>
        <dbReference type="ARBA" id="ARBA00023125"/>
    </source>
</evidence>
<comment type="similarity">
    <text evidence="1 8">Belongs to the SOS response-associated peptidase family.</text>
</comment>
<dbReference type="GO" id="GO:0106300">
    <property type="term" value="P:protein-DNA covalent cross-linking repair"/>
    <property type="evidence" value="ECO:0007669"/>
    <property type="project" value="InterPro"/>
</dbReference>